<evidence type="ECO:0000313" key="6">
    <source>
        <dbReference type="Proteomes" id="UP000039324"/>
    </source>
</evidence>
<reference evidence="5 7" key="2">
    <citation type="submission" date="2018-03" db="EMBL/GenBank/DDBJ databases">
        <authorList>
            <person name="Fogelqvist J."/>
        </authorList>
    </citation>
    <scope>NUCLEOTIDE SEQUENCE [LARGE SCALE GENOMIC DNA]</scope>
</reference>
<feature type="region of interest" description="Disordered" evidence="1">
    <location>
        <begin position="549"/>
        <end position="579"/>
    </location>
</feature>
<keyword evidence="6" id="KW-1185">Reference proteome</keyword>
<feature type="transmembrane region" description="Helical" evidence="2">
    <location>
        <begin position="115"/>
        <end position="141"/>
    </location>
</feature>
<feature type="transmembrane region" description="Helical" evidence="2">
    <location>
        <begin position="90"/>
        <end position="109"/>
    </location>
</feature>
<dbReference type="EMBL" id="CDSF01000013">
    <property type="protein sequence ID" value="CEO95312.1"/>
    <property type="molecule type" value="Genomic_DNA"/>
</dbReference>
<dbReference type="Proteomes" id="UP000290189">
    <property type="component" value="Unassembled WGS sequence"/>
</dbReference>
<reference evidence="4 6" key="1">
    <citation type="submission" date="2015-02" db="EMBL/GenBank/DDBJ databases">
        <authorList>
            <person name="Chooi Y.-H."/>
        </authorList>
    </citation>
    <scope>NUCLEOTIDE SEQUENCE [LARGE SCALE GENOMIC DNA]</scope>
    <source>
        <strain evidence="4">E3</strain>
    </source>
</reference>
<protein>
    <recommendedName>
        <fullName evidence="3">RGS domain-containing protein</fullName>
    </recommendedName>
</protein>
<feature type="domain" description="RGS" evidence="3">
    <location>
        <begin position="359"/>
        <end position="464"/>
    </location>
</feature>
<dbReference type="InterPro" id="IPR036305">
    <property type="entry name" value="RGS_sf"/>
</dbReference>
<keyword evidence="2" id="KW-0472">Membrane</keyword>
<dbReference type="SUPFAM" id="SSF48097">
    <property type="entry name" value="Regulator of G-protein signaling, RGS"/>
    <property type="match status" value="1"/>
</dbReference>
<dbReference type="EMBL" id="OVEO01000005">
    <property type="protein sequence ID" value="SPQ96241.1"/>
    <property type="molecule type" value="Genomic_DNA"/>
</dbReference>
<feature type="compositionally biased region" description="Basic and acidic residues" evidence="1">
    <location>
        <begin position="563"/>
        <end position="579"/>
    </location>
</feature>
<dbReference type="InterPro" id="IPR044926">
    <property type="entry name" value="RGS_subdomain_2"/>
</dbReference>
<evidence type="ECO:0000256" key="2">
    <source>
        <dbReference type="SAM" id="Phobius"/>
    </source>
</evidence>
<geneLocation type="mitochondrion" evidence="5"/>
<evidence type="ECO:0000256" key="1">
    <source>
        <dbReference type="SAM" id="MobiDB-lite"/>
    </source>
</evidence>
<evidence type="ECO:0000259" key="3">
    <source>
        <dbReference type="PROSITE" id="PS50132"/>
    </source>
</evidence>
<dbReference type="STRING" id="37360.A0A0G4IJQ5"/>
<evidence type="ECO:0000313" key="7">
    <source>
        <dbReference type="Proteomes" id="UP000290189"/>
    </source>
</evidence>
<keyword evidence="2" id="KW-1133">Transmembrane helix</keyword>
<dbReference type="OrthoDB" id="196547at2759"/>
<dbReference type="Gene3D" id="1.10.167.10">
    <property type="entry name" value="Regulator of G-protein Signalling 4, domain 2"/>
    <property type="match status" value="1"/>
</dbReference>
<sequence length="579" mass="63554">MTSWSPRGLLRPVEETRHVTTLLAKAVPRGTVSIGKSSLSTPARMGPEQVVVAALACVCVVALPALAYAYMTVKKTSFALQCRRPHTLMVFAVSTLPIVVVLSIAHVYPSAVQPVWALVIVWQASYSNMLDSIVVIGWHYWRLWSIHRRLTRVGHILPPADGSVTTGADDAMRHAMSATDAVIYEDARFSASHSQVSIASESTFIAVSHMCTTAPLAAFVDLRRSTTTLPSATLPSFMTSTAGIVVWIYMIARSAVFLVEMGFILVRVRQSADGLGIRRSLVRCCAIVGVAMTVMSTWLALAMHQDANLSVAYGLSLPSLLMVIALWGELLLHPVVGHWRQPPPAGSVHPESSSNMMALFHRFLLSDEGFRALMQFATREFSTENLVFIAEVTKFERMWDARAPTSRQGHARLIMQQFLLNDGAMPVTVSRAAIPNGTVLHPHMFTAAKTEVIHLVFVDTFSRFRAHPAGSKLWNEFVARELEVSMVASRRSSESRRSSQPGIFVADSRRNSAGPGSDRKGSLPATSDSRRSTNIDSRRNTLALLDGIIKAGEMRRNSPNATPDRRLSPGVHPVEEQQR</sequence>
<gene>
    <name evidence="4" type="ORF">PBRA_004078</name>
    <name evidence="5" type="ORF">PLBR_LOCUS3456</name>
</gene>
<dbReference type="Proteomes" id="UP000039324">
    <property type="component" value="Unassembled WGS sequence"/>
</dbReference>
<evidence type="ECO:0000313" key="4">
    <source>
        <dbReference type="EMBL" id="CEO95312.1"/>
    </source>
</evidence>
<feature type="compositionally biased region" description="Basic and acidic residues" evidence="1">
    <location>
        <begin position="528"/>
        <end position="537"/>
    </location>
</feature>
<feature type="transmembrane region" description="Helical" evidence="2">
    <location>
        <begin position="313"/>
        <end position="332"/>
    </location>
</feature>
<keyword evidence="5" id="KW-0496">Mitochondrion</keyword>
<dbReference type="InterPro" id="IPR016137">
    <property type="entry name" value="RGS"/>
</dbReference>
<dbReference type="PROSITE" id="PS50132">
    <property type="entry name" value="RGS"/>
    <property type="match status" value="1"/>
</dbReference>
<feature type="transmembrane region" description="Helical" evidence="2">
    <location>
        <begin position="280"/>
        <end position="301"/>
    </location>
</feature>
<feature type="transmembrane region" description="Helical" evidence="2">
    <location>
        <begin position="50"/>
        <end position="70"/>
    </location>
</feature>
<dbReference type="AlphaFoldDB" id="A0A0G4IJQ5"/>
<keyword evidence="2" id="KW-0812">Transmembrane</keyword>
<name>A0A0G4IJQ5_PLABS</name>
<feature type="transmembrane region" description="Helical" evidence="2">
    <location>
        <begin position="244"/>
        <end position="268"/>
    </location>
</feature>
<dbReference type="Pfam" id="PF00615">
    <property type="entry name" value="RGS"/>
    <property type="match status" value="1"/>
</dbReference>
<feature type="region of interest" description="Disordered" evidence="1">
    <location>
        <begin position="488"/>
        <end position="537"/>
    </location>
</feature>
<accession>A0A0G4IJQ5</accession>
<proteinExistence type="predicted"/>
<organism evidence="4 6">
    <name type="scientific">Plasmodiophora brassicae</name>
    <name type="common">Clubroot disease agent</name>
    <dbReference type="NCBI Taxonomy" id="37360"/>
    <lineage>
        <taxon>Eukaryota</taxon>
        <taxon>Sar</taxon>
        <taxon>Rhizaria</taxon>
        <taxon>Endomyxa</taxon>
        <taxon>Phytomyxea</taxon>
        <taxon>Plasmodiophorida</taxon>
        <taxon>Plasmodiophoridae</taxon>
        <taxon>Plasmodiophora</taxon>
    </lineage>
</organism>
<evidence type="ECO:0000313" key="5">
    <source>
        <dbReference type="EMBL" id="SPQ96241.1"/>
    </source>
</evidence>